<feature type="non-terminal residue" evidence="2">
    <location>
        <position position="355"/>
    </location>
</feature>
<gene>
    <name evidence="2" type="ORF">K443DRAFT_100948</name>
</gene>
<protein>
    <submittedName>
        <fullName evidence="2">Uncharacterized protein</fullName>
    </submittedName>
</protein>
<reference evidence="2 3" key="1">
    <citation type="submission" date="2014-04" db="EMBL/GenBank/DDBJ databases">
        <authorList>
            <consortium name="DOE Joint Genome Institute"/>
            <person name="Kuo A."/>
            <person name="Kohler A."/>
            <person name="Nagy L.G."/>
            <person name="Floudas D."/>
            <person name="Copeland A."/>
            <person name="Barry K.W."/>
            <person name="Cichocki N."/>
            <person name="Veneault-Fourrey C."/>
            <person name="LaButti K."/>
            <person name="Lindquist E.A."/>
            <person name="Lipzen A."/>
            <person name="Lundell T."/>
            <person name="Morin E."/>
            <person name="Murat C."/>
            <person name="Sun H."/>
            <person name="Tunlid A."/>
            <person name="Henrissat B."/>
            <person name="Grigoriev I.V."/>
            <person name="Hibbett D.S."/>
            <person name="Martin F."/>
            <person name="Nordberg H.P."/>
            <person name="Cantor M.N."/>
            <person name="Hua S.X."/>
        </authorList>
    </citation>
    <scope>NUCLEOTIDE SEQUENCE [LARGE SCALE GENOMIC DNA]</scope>
    <source>
        <strain evidence="2 3">LaAM-08-1</strain>
    </source>
</reference>
<accession>A0A0C9XW39</accession>
<feature type="compositionally biased region" description="Basic and acidic residues" evidence="1">
    <location>
        <begin position="150"/>
        <end position="160"/>
    </location>
</feature>
<evidence type="ECO:0000313" key="2">
    <source>
        <dbReference type="EMBL" id="KIK00148.1"/>
    </source>
</evidence>
<feature type="region of interest" description="Disordered" evidence="1">
    <location>
        <begin position="1"/>
        <end position="40"/>
    </location>
</feature>
<evidence type="ECO:0000313" key="3">
    <source>
        <dbReference type="Proteomes" id="UP000054477"/>
    </source>
</evidence>
<dbReference type="AlphaFoldDB" id="A0A0C9XW39"/>
<reference evidence="3" key="2">
    <citation type="submission" date="2015-01" db="EMBL/GenBank/DDBJ databases">
        <title>Evolutionary Origins and Diversification of the Mycorrhizal Mutualists.</title>
        <authorList>
            <consortium name="DOE Joint Genome Institute"/>
            <consortium name="Mycorrhizal Genomics Consortium"/>
            <person name="Kohler A."/>
            <person name="Kuo A."/>
            <person name="Nagy L.G."/>
            <person name="Floudas D."/>
            <person name="Copeland A."/>
            <person name="Barry K.W."/>
            <person name="Cichocki N."/>
            <person name="Veneault-Fourrey C."/>
            <person name="LaButti K."/>
            <person name="Lindquist E.A."/>
            <person name="Lipzen A."/>
            <person name="Lundell T."/>
            <person name="Morin E."/>
            <person name="Murat C."/>
            <person name="Riley R."/>
            <person name="Ohm R."/>
            <person name="Sun H."/>
            <person name="Tunlid A."/>
            <person name="Henrissat B."/>
            <person name="Grigoriev I.V."/>
            <person name="Hibbett D.S."/>
            <person name="Martin F."/>
        </authorList>
    </citation>
    <scope>NUCLEOTIDE SEQUENCE [LARGE SCALE GENOMIC DNA]</scope>
    <source>
        <strain evidence="3">LaAM-08-1</strain>
    </source>
</reference>
<organism evidence="2 3">
    <name type="scientific">Laccaria amethystina LaAM-08-1</name>
    <dbReference type="NCBI Taxonomy" id="1095629"/>
    <lineage>
        <taxon>Eukaryota</taxon>
        <taxon>Fungi</taxon>
        <taxon>Dikarya</taxon>
        <taxon>Basidiomycota</taxon>
        <taxon>Agaricomycotina</taxon>
        <taxon>Agaricomycetes</taxon>
        <taxon>Agaricomycetidae</taxon>
        <taxon>Agaricales</taxon>
        <taxon>Agaricineae</taxon>
        <taxon>Hydnangiaceae</taxon>
        <taxon>Laccaria</taxon>
    </lineage>
</organism>
<dbReference type="Proteomes" id="UP000054477">
    <property type="component" value="Unassembled WGS sequence"/>
</dbReference>
<dbReference type="HOGENOM" id="CLU_067011_0_0_1"/>
<proteinExistence type="predicted"/>
<name>A0A0C9XW39_9AGAR</name>
<sequence length="355" mass="39069">KKNKGRRQVNTLDQGYPWPWPRMAGRSSTDNGRPGGPKGWHVTWEVHRNPSSVPSSIITVSPPPNYSTLMSTNAFSSLRVRRSTRLNKALAGGLPCASGDLSETGASSVPTNKEKRIERGLSSRERHSSNSRDLSRIDASMVSKSQGSASKERVDGRSPDAHSIATPSIASPKRKGDEQNEEAPPRKKIRGSDAIAAHMILHPGSRKFQPWTSGHIDRDMEETYNEAIEDLNIRRDGQTTVTQREKDKVAGLEADPRVLWYTFVSVKCAGCDGVLCGDTRRAFYITLWKKHTKTCKPARSIARRQVALAPSMTIHTPNDHEGASSLVLLSSGFVTPSQASTPDFLSSYWPQETTP</sequence>
<feature type="compositionally biased region" description="Basic and acidic residues" evidence="1">
    <location>
        <begin position="112"/>
        <end position="136"/>
    </location>
</feature>
<evidence type="ECO:0000256" key="1">
    <source>
        <dbReference type="SAM" id="MobiDB-lite"/>
    </source>
</evidence>
<keyword evidence="3" id="KW-1185">Reference proteome</keyword>
<dbReference type="OrthoDB" id="2855464at2759"/>
<dbReference type="EMBL" id="KN838632">
    <property type="protein sequence ID" value="KIK00148.1"/>
    <property type="molecule type" value="Genomic_DNA"/>
</dbReference>
<feature type="region of interest" description="Disordered" evidence="1">
    <location>
        <begin position="92"/>
        <end position="192"/>
    </location>
</feature>